<proteinExistence type="predicted"/>
<organism evidence="1 2">
    <name type="scientific">Aspergillus udagawae</name>
    <dbReference type="NCBI Taxonomy" id="91492"/>
    <lineage>
        <taxon>Eukaryota</taxon>
        <taxon>Fungi</taxon>
        <taxon>Dikarya</taxon>
        <taxon>Ascomycota</taxon>
        <taxon>Pezizomycotina</taxon>
        <taxon>Eurotiomycetes</taxon>
        <taxon>Eurotiomycetidae</taxon>
        <taxon>Eurotiales</taxon>
        <taxon>Aspergillaceae</taxon>
        <taxon>Aspergillus</taxon>
        <taxon>Aspergillus subgen. Fumigati</taxon>
    </lineage>
</organism>
<reference evidence="1 2" key="1">
    <citation type="submission" date="2020-01" db="EMBL/GenBank/DDBJ databases">
        <title>Draft genome sequence of Aspergillus udagawae IFM 46972.</title>
        <authorList>
            <person name="Takahashi H."/>
            <person name="Yaguchi T."/>
        </authorList>
    </citation>
    <scope>NUCLEOTIDE SEQUENCE [LARGE SCALE GENOMIC DNA]</scope>
    <source>
        <strain evidence="1 2">IFM 46972</strain>
    </source>
</reference>
<comment type="caution">
    <text evidence="1">The sequence shown here is derived from an EMBL/GenBank/DDBJ whole genome shotgun (WGS) entry which is preliminary data.</text>
</comment>
<evidence type="ECO:0000313" key="2">
    <source>
        <dbReference type="Proteomes" id="UP000465221"/>
    </source>
</evidence>
<sequence length="181" mass="19850">MSLQRCRKDKLSQYLKLQKGLACQSTIPDKKKRRKGALTYRSFFLDRVIFSNAEPVKNASLSGLSAAAVNGLEQHGKTGPYFCHVVELTLGETVPVSAPEPFRCERRGHDAITVVGHNAAIQPVHLSYYIILPILATAKDPAKRPDSPKGVVDFCRSGIIFACQAIDRFLAKEGIAPGQDE</sequence>
<name>A0A8H3NUW2_9EURO</name>
<dbReference type="EMBL" id="BLKC01000040">
    <property type="protein sequence ID" value="GFF40091.1"/>
    <property type="molecule type" value="Genomic_DNA"/>
</dbReference>
<protein>
    <submittedName>
        <fullName evidence="1">Uncharacterized protein</fullName>
    </submittedName>
</protein>
<evidence type="ECO:0000313" key="1">
    <source>
        <dbReference type="EMBL" id="GFF40091.1"/>
    </source>
</evidence>
<dbReference type="Proteomes" id="UP000465221">
    <property type="component" value="Unassembled WGS sequence"/>
</dbReference>
<accession>A0A8H3NUW2</accession>
<gene>
    <name evidence="1" type="ORF">IFM46972_06103</name>
</gene>
<dbReference type="AlphaFoldDB" id="A0A8H3NUW2"/>